<evidence type="ECO:0000259" key="2">
    <source>
        <dbReference type="Pfam" id="PF26130"/>
    </source>
</evidence>
<gene>
    <name evidence="3" type="ORF">A4A49_38165</name>
</gene>
<keyword evidence="4" id="KW-1185">Reference proteome</keyword>
<protein>
    <recommendedName>
        <fullName evidence="2">PB1-like domain-containing protein</fullName>
    </recommendedName>
</protein>
<proteinExistence type="predicted"/>
<dbReference type="Proteomes" id="UP000187609">
    <property type="component" value="Unassembled WGS sequence"/>
</dbReference>
<reference evidence="3" key="1">
    <citation type="submission" date="2016-11" db="EMBL/GenBank/DDBJ databases">
        <title>The genome of Nicotiana attenuata.</title>
        <authorList>
            <person name="Xu S."/>
            <person name="Brockmoeller T."/>
            <person name="Gaquerel E."/>
            <person name="Navarro A."/>
            <person name="Kuhl H."/>
            <person name="Gase K."/>
            <person name="Ling Z."/>
            <person name="Zhou W."/>
            <person name="Kreitzer C."/>
            <person name="Stanke M."/>
            <person name="Tang H."/>
            <person name="Lyons E."/>
            <person name="Pandey P."/>
            <person name="Pandey S.P."/>
            <person name="Timmermann B."/>
            <person name="Baldwin I.T."/>
        </authorList>
    </citation>
    <scope>NUCLEOTIDE SEQUENCE [LARGE SCALE GENOMIC DNA]</scope>
    <source>
        <strain evidence="3">UT</strain>
    </source>
</reference>
<organism evidence="3 4">
    <name type="scientific">Nicotiana attenuata</name>
    <name type="common">Coyote tobacco</name>
    <dbReference type="NCBI Taxonomy" id="49451"/>
    <lineage>
        <taxon>Eukaryota</taxon>
        <taxon>Viridiplantae</taxon>
        <taxon>Streptophyta</taxon>
        <taxon>Embryophyta</taxon>
        <taxon>Tracheophyta</taxon>
        <taxon>Spermatophyta</taxon>
        <taxon>Magnoliopsida</taxon>
        <taxon>eudicotyledons</taxon>
        <taxon>Gunneridae</taxon>
        <taxon>Pentapetalae</taxon>
        <taxon>asterids</taxon>
        <taxon>lamiids</taxon>
        <taxon>Solanales</taxon>
        <taxon>Solanaceae</taxon>
        <taxon>Nicotianoideae</taxon>
        <taxon>Nicotianeae</taxon>
        <taxon>Nicotiana</taxon>
    </lineage>
</organism>
<dbReference type="Gramene" id="OIT20822">
    <property type="protein sequence ID" value="OIT20822"/>
    <property type="gene ID" value="A4A49_38165"/>
</dbReference>
<dbReference type="EMBL" id="MJEQ01004883">
    <property type="protein sequence ID" value="OIT20822.1"/>
    <property type="molecule type" value="Genomic_DNA"/>
</dbReference>
<evidence type="ECO:0000256" key="1">
    <source>
        <dbReference type="SAM" id="MobiDB-lite"/>
    </source>
</evidence>
<evidence type="ECO:0000313" key="4">
    <source>
        <dbReference type="Proteomes" id="UP000187609"/>
    </source>
</evidence>
<dbReference type="Pfam" id="PF26130">
    <property type="entry name" value="PB1-like"/>
    <property type="match status" value="1"/>
</dbReference>
<sequence length="196" mass="22409">MSEEIIFTKMHHGGYFSEIPVPTYVGESELAGMYMDKDHFSITELEFYTKEIGYATVEGFYYQNSETKQFHLVESDLHLLGLIKDLKHGDNFEIWVKHVVDHALTLDGERPTGYLIGESETLLLNNRDGETFNLQEIVVEEVVESLGGDCTGLLDIESHLSEVESSDSDLEDIPEEDDSDVDEELRTLRQDKRNKK</sequence>
<dbReference type="STRING" id="49451.A0A1J6JUH8"/>
<dbReference type="InterPro" id="IPR058594">
    <property type="entry name" value="PB1-like_dom_pln"/>
</dbReference>
<feature type="domain" description="PB1-like" evidence="2">
    <location>
        <begin position="3"/>
        <end position="98"/>
    </location>
</feature>
<name>A0A1J6JUH8_NICAT</name>
<feature type="compositionally biased region" description="Acidic residues" evidence="1">
    <location>
        <begin position="164"/>
        <end position="183"/>
    </location>
</feature>
<dbReference type="AlphaFoldDB" id="A0A1J6JUH8"/>
<feature type="compositionally biased region" description="Basic and acidic residues" evidence="1">
    <location>
        <begin position="184"/>
        <end position="196"/>
    </location>
</feature>
<accession>A0A1J6JUH8</accession>
<evidence type="ECO:0000313" key="3">
    <source>
        <dbReference type="EMBL" id="OIT20822.1"/>
    </source>
</evidence>
<comment type="caution">
    <text evidence="3">The sequence shown here is derived from an EMBL/GenBank/DDBJ whole genome shotgun (WGS) entry which is preliminary data.</text>
</comment>
<feature type="region of interest" description="Disordered" evidence="1">
    <location>
        <begin position="162"/>
        <end position="196"/>
    </location>
</feature>